<evidence type="ECO:0000313" key="3">
    <source>
        <dbReference type="EMBL" id="MFD1675073.1"/>
    </source>
</evidence>
<dbReference type="InterPro" id="IPR001647">
    <property type="entry name" value="HTH_TetR"/>
</dbReference>
<feature type="domain" description="HTH tetR-type" evidence="2">
    <location>
        <begin position="1"/>
        <end position="21"/>
    </location>
</feature>
<sequence length="28" mass="3145">MFAERGFDVVTMREIAKQAGFRATAKRG</sequence>
<evidence type="ECO:0000313" key="4">
    <source>
        <dbReference type="Proteomes" id="UP001597079"/>
    </source>
</evidence>
<keyword evidence="1" id="KW-0238">DNA-binding</keyword>
<organism evidence="3 4">
    <name type="scientific">Alicyclobacillus fodiniaquatilis</name>
    <dbReference type="NCBI Taxonomy" id="1661150"/>
    <lineage>
        <taxon>Bacteria</taxon>
        <taxon>Bacillati</taxon>
        <taxon>Bacillota</taxon>
        <taxon>Bacilli</taxon>
        <taxon>Bacillales</taxon>
        <taxon>Alicyclobacillaceae</taxon>
        <taxon>Alicyclobacillus</taxon>
    </lineage>
</organism>
<gene>
    <name evidence="3" type="ORF">ACFSB2_10245</name>
</gene>
<reference evidence="4" key="1">
    <citation type="journal article" date="2019" name="Int. J. Syst. Evol. Microbiol.">
        <title>The Global Catalogue of Microorganisms (GCM) 10K type strain sequencing project: providing services to taxonomists for standard genome sequencing and annotation.</title>
        <authorList>
            <consortium name="The Broad Institute Genomics Platform"/>
            <consortium name="The Broad Institute Genome Sequencing Center for Infectious Disease"/>
            <person name="Wu L."/>
            <person name="Ma J."/>
        </authorList>
    </citation>
    <scope>NUCLEOTIDE SEQUENCE [LARGE SCALE GENOMIC DNA]</scope>
    <source>
        <strain evidence="4">CGMCC 1.12286</strain>
    </source>
</reference>
<protein>
    <submittedName>
        <fullName evidence="3">TetR family transcriptional regulator</fullName>
    </submittedName>
</protein>
<proteinExistence type="predicted"/>
<dbReference type="Pfam" id="PF00440">
    <property type="entry name" value="TetR_N"/>
    <property type="match status" value="1"/>
</dbReference>
<dbReference type="Gene3D" id="1.10.10.60">
    <property type="entry name" value="Homeodomain-like"/>
    <property type="match status" value="1"/>
</dbReference>
<accession>A0ABW4JGF4</accession>
<dbReference type="RefSeq" id="WP_377943004.1">
    <property type="nucleotide sequence ID" value="NZ_JBHUCX010000024.1"/>
</dbReference>
<evidence type="ECO:0000256" key="1">
    <source>
        <dbReference type="ARBA" id="ARBA00023125"/>
    </source>
</evidence>
<comment type="caution">
    <text evidence="3">The sequence shown here is derived from an EMBL/GenBank/DDBJ whole genome shotgun (WGS) entry which is preliminary data.</text>
</comment>
<keyword evidence="4" id="KW-1185">Reference proteome</keyword>
<name>A0ABW4JGF4_9BACL</name>
<dbReference type="EMBL" id="JBHUCX010000024">
    <property type="protein sequence ID" value="MFD1675073.1"/>
    <property type="molecule type" value="Genomic_DNA"/>
</dbReference>
<dbReference type="Proteomes" id="UP001597079">
    <property type="component" value="Unassembled WGS sequence"/>
</dbReference>
<evidence type="ECO:0000259" key="2">
    <source>
        <dbReference type="Pfam" id="PF00440"/>
    </source>
</evidence>